<dbReference type="Pfam" id="PF13600">
    <property type="entry name" value="DUF4140"/>
    <property type="match status" value="1"/>
</dbReference>
<dbReference type="InterPro" id="IPR011935">
    <property type="entry name" value="CHP02231"/>
</dbReference>
<dbReference type="AlphaFoldDB" id="A0A433SFI5"/>
<dbReference type="PANTHER" id="PTHR31005">
    <property type="entry name" value="DUF4139 DOMAIN-CONTAINING PROTEIN"/>
    <property type="match status" value="1"/>
</dbReference>
<dbReference type="InterPro" id="IPR037291">
    <property type="entry name" value="DUF4139"/>
</dbReference>
<dbReference type="Pfam" id="PF13598">
    <property type="entry name" value="DUF4139"/>
    <property type="match status" value="1"/>
</dbReference>
<keyword evidence="6" id="KW-1185">Reference proteome</keyword>
<evidence type="ECO:0000259" key="4">
    <source>
        <dbReference type="Pfam" id="PF13600"/>
    </source>
</evidence>
<evidence type="ECO:0000313" key="6">
    <source>
        <dbReference type="Proteomes" id="UP000286947"/>
    </source>
</evidence>
<dbReference type="OrthoDB" id="9777444at2"/>
<evidence type="ECO:0000256" key="1">
    <source>
        <dbReference type="SAM" id="Coils"/>
    </source>
</evidence>
<proteinExistence type="predicted"/>
<keyword evidence="2" id="KW-0732">Signal</keyword>
<reference evidence="5 6" key="1">
    <citation type="submission" date="2018-01" db="EMBL/GenBank/DDBJ databases">
        <title>Saezia sanguinis gen. nov., sp. nov., in the order Burkholderiales isolated from human blood.</title>
        <authorList>
            <person name="Medina-Pascual M.J."/>
            <person name="Valdezate S."/>
            <person name="Monzon S."/>
            <person name="Cuesta I."/>
            <person name="Carrasco G."/>
            <person name="Villalon P."/>
            <person name="Saez-Nieto J.A."/>
        </authorList>
    </citation>
    <scope>NUCLEOTIDE SEQUENCE [LARGE SCALE GENOMIC DNA]</scope>
    <source>
        <strain evidence="5 6">CNM695-12</strain>
    </source>
</reference>
<evidence type="ECO:0000256" key="2">
    <source>
        <dbReference type="SAM" id="SignalP"/>
    </source>
</evidence>
<protein>
    <recommendedName>
        <fullName evidence="7">Mucoidy inhibitor MuiA family protein</fullName>
    </recommendedName>
</protein>
<dbReference type="PANTHER" id="PTHR31005:SF8">
    <property type="entry name" value="DUF4139 DOMAIN-CONTAINING PROTEIN"/>
    <property type="match status" value="1"/>
</dbReference>
<sequence precursor="true">MYSLKTKIRTVLASVVAVPLLCGMMSLQAYAQSTTQKINLDNVTVFLRGAELFNSGSVRLPAGESEVVFTNVAGRINEQSLSISASNGVMVLSSGIRNDYLVDENLSPKAQEIQKELDAVKAEREGLQIQLSVIQEQLAVLEANRQLAQSDGRISAAEIGKMLDLISTRMTAALKQQVQLNLDVSKLDERIGKLEQQLDEERNKGYQPGGQVVVKFYAPQATTSQVRMSYVVNDAGWVPAYDLHVPKVGAPVNVTYKANVFQNTGINWDKVNLTLSTGNPSQGVQVPTLRPWHIAVARPQPVSTAATASGSVSREYMPQPSPVAMRAEAPTTALYGRIQTNALDGYVTTNAQGVNTSFDIAIPYTVPTDGKGHMILIQSAQVPASYQYVATPKLDQDVFLQARLTDWQNLNLLPGTTNVYFENSFIGQGRIDLNNIKEGLDVSLGRDKRIIVERVEDQNNRGTAGLFGGSAQRTFAYTFNIRNTRSEAVQLVIKDQLPVSRDSEVTLNDLKLAGGVHDDKTGEVKWTLSLKAGEQRNITYSYVVRYPKDANITGL</sequence>
<evidence type="ECO:0008006" key="7">
    <source>
        <dbReference type="Google" id="ProtNLM"/>
    </source>
</evidence>
<dbReference type="Proteomes" id="UP000286947">
    <property type="component" value="Unassembled WGS sequence"/>
</dbReference>
<dbReference type="EMBL" id="PQSP01000002">
    <property type="protein sequence ID" value="RUS67495.1"/>
    <property type="molecule type" value="Genomic_DNA"/>
</dbReference>
<feature type="coiled-coil region" evidence="1">
    <location>
        <begin position="110"/>
        <end position="151"/>
    </location>
</feature>
<gene>
    <name evidence="5" type="ORF">CUZ56_01442</name>
</gene>
<feature type="chain" id="PRO_5019539610" description="Mucoidy inhibitor MuiA family protein" evidence="2">
    <location>
        <begin position="32"/>
        <end position="555"/>
    </location>
</feature>
<organism evidence="5 6">
    <name type="scientific">Saezia sanguinis</name>
    <dbReference type="NCBI Taxonomy" id="1965230"/>
    <lineage>
        <taxon>Bacteria</taxon>
        <taxon>Pseudomonadati</taxon>
        <taxon>Pseudomonadota</taxon>
        <taxon>Betaproteobacteria</taxon>
        <taxon>Burkholderiales</taxon>
        <taxon>Saeziaceae</taxon>
        <taxon>Saezia</taxon>
    </lineage>
</organism>
<name>A0A433SFI5_9BURK</name>
<dbReference type="RefSeq" id="WP_126979561.1">
    <property type="nucleotide sequence ID" value="NZ_PQSP01000002.1"/>
</dbReference>
<evidence type="ECO:0000313" key="5">
    <source>
        <dbReference type="EMBL" id="RUS67495.1"/>
    </source>
</evidence>
<dbReference type="InterPro" id="IPR025554">
    <property type="entry name" value="DUF4140"/>
</dbReference>
<accession>A0A433SFI5</accession>
<comment type="caution">
    <text evidence="5">The sequence shown here is derived from an EMBL/GenBank/DDBJ whole genome shotgun (WGS) entry which is preliminary data.</text>
</comment>
<feature type="coiled-coil region" evidence="1">
    <location>
        <begin position="177"/>
        <end position="204"/>
    </location>
</feature>
<feature type="domain" description="DUF4139" evidence="3">
    <location>
        <begin position="226"/>
        <end position="548"/>
    </location>
</feature>
<feature type="domain" description="DUF4140" evidence="4">
    <location>
        <begin position="43"/>
        <end position="141"/>
    </location>
</feature>
<evidence type="ECO:0000259" key="3">
    <source>
        <dbReference type="Pfam" id="PF13598"/>
    </source>
</evidence>
<dbReference type="NCBIfam" id="TIGR02231">
    <property type="entry name" value="mucoidy inhibitor MuiA family protein"/>
    <property type="match status" value="1"/>
</dbReference>
<keyword evidence="1" id="KW-0175">Coiled coil</keyword>
<feature type="signal peptide" evidence="2">
    <location>
        <begin position="1"/>
        <end position="31"/>
    </location>
</feature>